<keyword evidence="7" id="KW-1185">Reference proteome</keyword>
<comment type="caution">
    <text evidence="6">The sequence shown here is derived from an EMBL/GenBank/DDBJ whole genome shotgun (WGS) entry which is preliminary data.</text>
</comment>
<dbReference type="Proteomes" id="UP001140562">
    <property type="component" value="Unassembled WGS sequence"/>
</dbReference>
<evidence type="ECO:0000256" key="3">
    <source>
        <dbReference type="ARBA" id="ARBA00022833"/>
    </source>
</evidence>
<dbReference type="OrthoDB" id="3791947at2759"/>
<dbReference type="Gene3D" id="3.30.40.10">
    <property type="entry name" value="Zinc/RING finger domain, C3HC4 (zinc finger)"/>
    <property type="match status" value="1"/>
</dbReference>
<keyword evidence="3" id="KW-0862">Zinc</keyword>
<evidence type="ECO:0000313" key="7">
    <source>
        <dbReference type="Proteomes" id="UP001140562"/>
    </source>
</evidence>
<dbReference type="InterPro" id="IPR013083">
    <property type="entry name" value="Znf_RING/FYVE/PHD"/>
</dbReference>
<dbReference type="GO" id="GO:0008270">
    <property type="term" value="F:zinc ion binding"/>
    <property type="evidence" value="ECO:0007669"/>
    <property type="project" value="UniProtKB-KW"/>
</dbReference>
<evidence type="ECO:0000256" key="1">
    <source>
        <dbReference type="ARBA" id="ARBA00022723"/>
    </source>
</evidence>
<proteinExistence type="predicted"/>
<evidence type="ECO:0000256" key="4">
    <source>
        <dbReference type="PROSITE-ProRule" id="PRU00175"/>
    </source>
</evidence>
<accession>A0A9W8WU35</accession>
<dbReference type="EMBL" id="JAPEUV010000101">
    <property type="protein sequence ID" value="KAJ4333127.1"/>
    <property type="molecule type" value="Genomic_DNA"/>
</dbReference>
<organism evidence="6 7">
    <name type="scientific">Didymella glomerata</name>
    <dbReference type="NCBI Taxonomy" id="749621"/>
    <lineage>
        <taxon>Eukaryota</taxon>
        <taxon>Fungi</taxon>
        <taxon>Dikarya</taxon>
        <taxon>Ascomycota</taxon>
        <taxon>Pezizomycotina</taxon>
        <taxon>Dothideomycetes</taxon>
        <taxon>Pleosporomycetidae</taxon>
        <taxon>Pleosporales</taxon>
        <taxon>Pleosporineae</taxon>
        <taxon>Didymellaceae</taxon>
        <taxon>Didymella</taxon>
    </lineage>
</organism>
<feature type="domain" description="RING-type" evidence="5">
    <location>
        <begin position="37"/>
        <end position="100"/>
    </location>
</feature>
<dbReference type="Pfam" id="PF00097">
    <property type="entry name" value="zf-C3HC4"/>
    <property type="match status" value="1"/>
</dbReference>
<dbReference type="PROSITE" id="PS50089">
    <property type="entry name" value="ZF_RING_2"/>
    <property type="match status" value="1"/>
</dbReference>
<name>A0A9W8WU35_9PLEO</name>
<keyword evidence="1" id="KW-0479">Metal-binding</keyword>
<keyword evidence="2 4" id="KW-0863">Zinc-finger</keyword>
<dbReference type="SUPFAM" id="SSF57850">
    <property type="entry name" value="RING/U-box"/>
    <property type="match status" value="1"/>
</dbReference>
<evidence type="ECO:0000313" key="6">
    <source>
        <dbReference type="EMBL" id="KAJ4333127.1"/>
    </source>
</evidence>
<evidence type="ECO:0000256" key="2">
    <source>
        <dbReference type="ARBA" id="ARBA00022771"/>
    </source>
</evidence>
<evidence type="ECO:0000259" key="5">
    <source>
        <dbReference type="PROSITE" id="PS50089"/>
    </source>
</evidence>
<gene>
    <name evidence="6" type="ORF">N0V87_007856</name>
</gene>
<dbReference type="InterPro" id="IPR018957">
    <property type="entry name" value="Znf_C3HC4_RING-type"/>
</dbReference>
<sequence length="159" mass="18061">MPNSIPEFQIANFLATNTKPLELRDVASANDDAGTDCPICHNPYADPPQNYVHPDLPGDEEEYAVQIENRGECTHIFGRRCLEHHIRGGNPWSHTCPLCRSDWFPAPNAGRQEMLLNVERTLTNLAAMEQIDEHTRQELGQVEVALGRIRDALYESRWI</sequence>
<protein>
    <recommendedName>
        <fullName evidence="5">RING-type domain-containing protein</fullName>
    </recommendedName>
</protein>
<reference evidence="6" key="1">
    <citation type="submission" date="2022-10" db="EMBL/GenBank/DDBJ databases">
        <title>Tapping the CABI collections for fungal endophytes: first genome assemblies for Collariella, Neodidymelliopsis, Ascochyta clinopodiicola, Didymella pomorum, Didymosphaeria variabile, Neocosmospora piperis and Neocucurbitaria cava.</title>
        <authorList>
            <person name="Hill R."/>
        </authorList>
    </citation>
    <scope>NUCLEOTIDE SEQUENCE</scope>
    <source>
        <strain evidence="6">IMI 360193</strain>
    </source>
</reference>
<dbReference type="InterPro" id="IPR001841">
    <property type="entry name" value="Znf_RING"/>
</dbReference>
<dbReference type="AlphaFoldDB" id="A0A9W8WU35"/>